<sequence length="170" mass="19400">MEDIDSAATTIDQNNNLMDIDSLMETTHAADKKNNNDNSLTWLTRELNSQDFKKITFCQKILHISTFVEEDSWKKQWWLMRRWAYSIMRLGFQMVQCLDPLIAKSCGQNGARLQLGLFGVGIDSIEELFESLADMLTKMGVANSRAPLSCSKARVDLKILMMSHTPMQMS</sequence>
<accession>A0A915KK57</accession>
<dbReference type="Proteomes" id="UP000887565">
    <property type="component" value="Unplaced"/>
</dbReference>
<protein>
    <submittedName>
        <fullName evidence="2">Uncharacterized protein</fullName>
    </submittedName>
</protein>
<dbReference type="AlphaFoldDB" id="A0A915KK57"/>
<organism evidence="1 2">
    <name type="scientific">Romanomermis culicivorax</name>
    <name type="common">Nematode worm</name>
    <dbReference type="NCBI Taxonomy" id="13658"/>
    <lineage>
        <taxon>Eukaryota</taxon>
        <taxon>Metazoa</taxon>
        <taxon>Ecdysozoa</taxon>
        <taxon>Nematoda</taxon>
        <taxon>Enoplea</taxon>
        <taxon>Dorylaimia</taxon>
        <taxon>Mermithida</taxon>
        <taxon>Mermithoidea</taxon>
        <taxon>Mermithidae</taxon>
        <taxon>Romanomermis</taxon>
    </lineage>
</organism>
<reference evidence="2" key="1">
    <citation type="submission" date="2022-11" db="UniProtKB">
        <authorList>
            <consortium name="WormBaseParasite"/>
        </authorList>
    </citation>
    <scope>IDENTIFICATION</scope>
</reference>
<proteinExistence type="predicted"/>
<evidence type="ECO:0000313" key="2">
    <source>
        <dbReference type="WBParaSite" id="nRc.2.0.1.t38234-RA"/>
    </source>
</evidence>
<keyword evidence="1" id="KW-1185">Reference proteome</keyword>
<dbReference type="WBParaSite" id="nRc.2.0.1.t38234-RA">
    <property type="protein sequence ID" value="nRc.2.0.1.t38234-RA"/>
    <property type="gene ID" value="nRc.2.0.1.g38234"/>
</dbReference>
<name>A0A915KK57_ROMCU</name>
<evidence type="ECO:0000313" key="1">
    <source>
        <dbReference type="Proteomes" id="UP000887565"/>
    </source>
</evidence>